<dbReference type="RefSeq" id="WP_254674557.1">
    <property type="nucleotide sequence ID" value="NZ_JAMWDU010000003.1"/>
</dbReference>
<organism evidence="2 3">
    <name type="scientific">Devosia ureilytica</name>
    <dbReference type="NCBI Taxonomy" id="2952754"/>
    <lineage>
        <taxon>Bacteria</taxon>
        <taxon>Pseudomonadati</taxon>
        <taxon>Pseudomonadota</taxon>
        <taxon>Alphaproteobacteria</taxon>
        <taxon>Hyphomicrobiales</taxon>
        <taxon>Devosiaceae</taxon>
        <taxon>Devosia</taxon>
    </lineage>
</organism>
<evidence type="ECO:0000313" key="3">
    <source>
        <dbReference type="Proteomes" id="UP001060275"/>
    </source>
</evidence>
<protein>
    <submittedName>
        <fullName evidence="2">Uncharacterized protein</fullName>
    </submittedName>
</protein>
<evidence type="ECO:0000256" key="1">
    <source>
        <dbReference type="SAM" id="SignalP"/>
    </source>
</evidence>
<evidence type="ECO:0000313" key="2">
    <source>
        <dbReference type="EMBL" id="MCP8887484.1"/>
    </source>
</evidence>
<accession>A0A9Q4FT49</accession>
<reference evidence="2" key="1">
    <citation type="submission" date="2022-06" db="EMBL/GenBank/DDBJ databases">
        <title>Devosia sp. XJ19-45 genome assembly.</title>
        <authorList>
            <person name="Li B."/>
            <person name="Cai M."/>
            <person name="Nie G."/>
            <person name="Li W."/>
        </authorList>
    </citation>
    <scope>NUCLEOTIDE SEQUENCE</scope>
    <source>
        <strain evidence="2">XJ19-45</strain>
    </source>
</reference>
<feature type="chain" id="PRO_5040319204" evidence="1">
    <location>
        <begin position="22"/>
        <end position="162"/>
    </location>
</feature>
<keyword evidence="3" id="KW-1185">Reference proteome</keyword>
<dbReference type="AlphaFoldDB" id="A0A9Q4FT49"/>
<dbReference type="Proteomes" id="UP001060275">
    <property type="component" value="Unassembled WGS sequence"/>
</dbReference>
<keyword evidence="1" id="KW-0732">Signal</keyword>
<sequence length="162" mass="17103">MRQGAGWVALGVALAMGGAAAAQEAMPEGWFLEEFARSGLTDIYLYWLDPAVGGQVLQISCQEGWPDVSIAAFMDEPETEPKVLSVVAGDRRVDMASPVSGVVNERYSTGGTTLFTPEVMDILSGQFSVEVDGVEQGRYSAAGAGDEFARLFEACPVDGDGT</sequence>
<feature type="signal peptide" evidence="1">
    <location>
        <begin position="1"/>
        <end position="21"/>
    </location>
</feature>
<name>A0A9Q4FT49_9HYPH</name>
<comment type="caution">
    <text evidence="2">The sequence shown here is derived from an EMBL/GenBank/DDBJ whole genome shotgun (WGS) entry which is preliminary data.</text>
</comment>
<proteinExistence type="predicted"/>
<dbReference type="EMBL" id="JAMWDU010000003">
    <property type="protein sequence ID" value="MCP8887484.1"/>
    <property type="molecule type" value="Genomic_DNA"/>
</dbReference>
<gene>
    <name evidence="2" type="ORF">NF348_10235</name>
</gene>